<dbReference type="RefSeq" id="WP_163945790.1">
    <property type="nucleotide sequence ID" value="NZ_JAAFZH010000003.1"/>
</dbReference>
<evidence type="ECO:0000256" key="5">
    <source>
        <dbReference type="ARBA" id="ARBA00023163"/>
    </source>
</evidence>
<dbReference type="Proteomes" id="UP000474175">
    <property type="component" value="Unassembled WGS sequence"/>
</dbReference>
<dbReference type="InterPro" id="IPR036388">
    <property type="entry name" value="WH-like_DNA-bd_sf"/>
</dbReference>
<dbReference type="Pfam" id="PF00072">
    <property type="entry name" value="Response_reg"/>
    <property type="match status" value="1"/>
</dbReference>
<evidence type="ECO:0000259" key="9">
    <source>
        <dbReference type="PROSITE" id="PS51755"/>
    </source>
</evidence>
<feature type="modified residue" description="4-aspartylphosphate" evidence="6">
    <location>
        <position position="51"/>
    </location>
</feature>
<feature type="domain" description="OmpR/PhoB-type" evidence="9">
    <location>
        <begin position="126"/>
        <end position="224"/>
    </location>
</feature>
<dbReference type="PANTHER" id="PTHR48111:SF22">
    <property type="entry name" value="REGULATOR OF RPOS"/>
    <property type="match status" value="1"/>
</dbReference>
<gene>
    <name evidence="10" type="ORF">GK108_08440</name>
</gene>
<dbReference type="Pfam" id="PF00486">
    <property type="entry name" value="Trans_reg_C"/>
    <property type="match status" value="1"/>
</dbReference>
<dbReference type="EMBL" id="JAAFZH010000003">
    <property type="protein sequence ID" value="NDU94900.1"/>
    <property type="molecule type" value="Genomic_DNA"/>
</dbReference>
<dbReference type="SUPFAM" id="SSF52172">
    <property type="entry name" value="CheY-like"/>
    <property type="match status" value="1"/>
</dbReference>
<keyword evidence="5" id="KW-0804">Transcription</keyword>
<dbReference type="CDD" id="cd00383">
    <property type="entry name" value="trans_reg_C"/>
    <property type="match status" value="1"/>
</dbReference>
<dbReference type="GO" id="GO:0000976">
    <property type="term" value="F:transcription cis-regulatory region binding"/>
    <property type="evidence" value="ECO:0007669"/>
    <property type="project" value="TreeGrafter"/>
</dbReference>
<sequence>MKILIIEDEIKTVQSIKQGLEEHQWEVDIAYDGAIGLHLATRSPYDLIISDVILPGLNGLDLCRKLREANISTPILMLTALSTTDDKIVGLDAGADDYLVKPFEFRELMARIRALTRRNSGTIQTANLLKFADLELNPDTKQVVRAGKEITLTAKEFQLLEYFLRNQGRVISKVELAERLWDITFDTGTNVIEVYINFLRKKIDRDFEPKLLHTQIGMGYVVKLPS</sequence>
<dbReference type="SMART" id="SM00862">
    <property type="entry name" value="Trans_reg_C"/>
    <property type="match status" value="1"/>
</dbReference>
<evidence type="ECO:0000256" key="6">
    <source>
        <dbReference type="PROSITE-ProRule" id="PRU00169"/>
    </source>
</evidence>
<dbReference type="GO" id="GO:0000156">
    <property type="term" value="F:phosphorelay response regulator activity"/>
    <property type="evidence" value="ECO:0007669"/>
    <property type="project" value="TreeGrafter"/>
</dbReference>
<dbReference type="Gene3D" id="1.10.10.10">
    <property type="entry name" value="Winged helix-like DNA-binding domain superfamily/Winged helix DNA-binding domain"/>
    <property type="match status" value="1"/>
</dbReference>
<feature type="DNA-binding region" description="OmpR/PhoB-type" evidence="7">
    <location>
        <begin position="126"/>
        <end position="224"/>
    </location>
</feature>
<dbReference type="PROSITE" id="PS50110">
    <property type="entry name" value="RESPONSE_REGULATORY"/>
    <property type="match status" value="1"/>
</dbReference>
<dbReference type="GO" id="GO:0032993">
    <property type="term" value="C:protein-DNA complex"/>
    <property type="evidence" value="ECO:0007669"/>
    <property type="project" value="TreeGrafter"/>
</dbReference>
<evidence type="ECO:0000256" key="1">
    <source>
        <dbReference type="ARBA" id="ARBA00022553"/>
    </source>
</evidence>
<dbReference type="Gene3D" id="3.40.50.2300">
    <property type="match status" value="1"/>
</dbReference>
<reference evidence="10 11" key="1">
    <citation type="submission" date="2020-02" db="EMBL/GenBank/DDBJ databases">
        <title>Draft genome sequence of two Spirosoma agri KCTC 52727 and Spirosoma terrae KCTC 52035.</title>
        <authorList>
            <person name="Rojas J."/>
            <person name="Ambika Manirajan B."/>
            <person name="Suarez C."/>
            <person name="Ratering S."/>
            <person name="Schnell S."/>
        </authorList>
    </citation>
    <scope>NUCLEOTIDE SEQUENCE [LARGE SCALE GENOMIC DNA]</scope>
    <source>
        <strain evidence="10 11">KCTC 52035</strain>
    </source>
</reference>
<evidence type="ECO:0000313" key="11">
    <source>
        <dbReference type="Proteomes" id="UP000474175"/>
    </source>
</evidence>
<proteinExistence type="predicted"/>
<evidence type="ECO:0000313" key="10">
    <source>
        <dbReference type="EMBL" id="NDU94900.1"/>
    </source>
</evidence>
<evidence type="ECO:0000256" key="4">
    <source>
        <dbReference type="ARBA" id="ARBA00023125"/>
    </source>
</evidence>
<dbReference type="FunFam" id="1.10.10.10:FF:000005">
    <property type="entry name" value="Two-component system response regulator"/>
    <property type="match status" value="1"/>
</dbReference>
<comment type="caution">
    <text evidence="10">The sequence shown here is derived from an EMBL/GenBank/DDBJ whole genome shotgun (WGS) entry which is preliminary data.</text>
</comment>
<dbReference type="InterPro" id="IPR016032">
    <property type="entry name" value="Sig_transdc_resp-reg_C-effctor"/>
</dbReference>
<keyword evidence="2" id="KW-0902">Two-component regulatory system</keyword>
<keyword evidence="1 6" id="KW-0597">Phosphoprotein</keyword>
<dbReference type="GO" id="GO:0005829">
    <property type="term" value="C:cytosol"/>
    <property type="evidence" value="ECO:0007669"/>
    <property type="project" value="TreeGrafter"/>
</dbReference>
<dbReference type="GO" id="GO:0006355">
    <property type="term" value="P:regulation of DNA-templated transcription"/>
    <property type="evidence" value="ECO:0007669"/>
    <property type="project" value="InterPro"/>
</dbReference>
<dbReference type="SMART" id="SM00448">
    <property type="entry name" value="REC"/>
    <property type="match status" value="1"/>
</dbReference>
<accession>A0A6L9L3B7</accession>
<name>A0A6L9L3B7_9BACT</name>
<organism evidence="10 11">
    <name type="scientific">Spirosoma terrae</name>
    <dbReference type="NCBI Taxonomy" id="1968276"/>
    <lineage>
        <taxon>Bacteria</taxon>
        <taxon>Pseudomonadati</taxon>
        <taxon>Bacteroidota</taxon>
        <taxon>Cytophagia</taxon>
        <taxon>Cytophagales</taxon>
        <taxon>Cytophagaceae</taxon>
        <taxon>Spirosoma</taxon>
    </lineage>
</organism>
<dbReference type="InterPro" id="IPR039420">
    <property type="entry name" value="WalR-like"/>
</dbReference>
<dbReference type="InterPro" id="IPR001789">
    <property type="entry name" value="Sig_transdc_resp-reg_receiver"/>
</dbReference>
<dbReference type="InterPro" id="IPR011006">
    <property type="entry name" value="CheY-like_superfamily"/>
</dbReference>
<protein>
    <submittedName>
        <fullName evidence="10">Response regulator transcription factor</fullName>
    </submittedName>
</protein>
<keyword evidence="3" id="KW-0805">Transcription regulation</keyword>
<dbReference type="SUPFAM" id="SSF46894">
    <property type="entry name" value="C-terminal effector domain of the bipartite response regulators"/>
    <property type="match status" value="1"/>
</dbReference>
<dbReference type="PANTHER" id="PTHR48111">
    <property type="entry name" value="REGULATOR OF RPOS"/>
    <property type="match status" value="1"/>
</dbReference>
<evidence type="ECO:0000256" key="2">
    <source>
        <dbReference type="ARBA" id="ARBA00023012"/>
    </source>
</evidence>
<evidence type="ECO:0000259" key="8">
    <source>
        <dbReference type="PROSITE" id="PS50110"/>
    </source>
</evidence>
<keyword evidence="4 7" id="KW-0238">DNA-binding</keyword>
<dbReference type="Gene3D" id="6.10.250.690">
    <property type="match status" value="1"/>
</dbReference>
<dbReference type="InterPro" id="IPR001867">
    <property type="entry name" value="OmpR/PhoB-type_DNA-bd"/>
</dbReference>
<evidence type="ECO:0000256" key="3">
    <source>
        <dbReference type="ARBA" id="ARBA00023015"/>
    </source>
</evidence>
<feature type="domain" description="Response regulatory" evidence="8">
    <location>
        <begin position="2"/>
        <end position="116"/>
    </location>
</feature>
<evidence type="ECO:0000256" key="7">
    <source>
        <dbReference type="PROSITE-ProRule" id="PRU01091"/>
    </source>
</evidence>
<dbReference type="PROSITE" id="PS51755">
    <property type="entry name" value="OMPR_PHOB"/>
    <property type="match status" value="1"/>
</dbReference>
<keyword evidence="11" id="KW-1185">Reference proteome</keyword>
<dbReference type="AlphaFoldDB" id="A0A6L9L3B7"/>
<dbReference type="CDD" id="cd19935">
    <property type="entry name" value="REC_OmpR_CusR-like"/>
    <property type="match status" value="1"/>
</dbReference>